<dbReference type="EMBL" id="BARW01028524">
    <property type="protein sequence ID" value="GAJ13837.1"/>
    <property type="molecule type" value="Genomic_DNA"/>
</dbReference>
<sequence length="44" mass="5136">HAWIFGKNLRILLKWVILFVVIMIIVTIILQSFGFAPPMIKINK</sequence>
<keyword evidence="1" id="KW-1133">Transmembrane helix</keyword>
<name>X1VAJ2_9ZZZZ</name>
<accession>X1VAJ2</accession>
<organism evidence="2">
    <name type="scientific">marine sediment metagenome</name>
    <dbReference type="NCBI Taxonomy" id="412755"/>
    <lineage>
        <taxon>unclassified sequences</taxon>
        <taxon>metagenomes</taxon>
        <taxon>ecological metagenomes</taxon>
    </lineage>
</organism>
<comment type="caution">
    <text evidence="2">The sequence shown here is derived from an EMBL/GenBank/DDBJ whole genome shotgun (WGS) entry which is preliminary data.</text>
</comment>
<protein>
    <submittedName>
        <fullName evidence="2">Uncharacterized protein</fullName>
    </submittedName>
</protein>
<evidence type="ECO:0000313" key="2">
    <source>
        <dbReference type="EMBL" id="GAJ13837.1"/>
    </source>
</evidence>
<reference evidence="2" key="1">
    <citation type="journal article" date="2014" name="Front. Microbiol.">
        <title>High frequency of phylogenetically diverse reductive dehalogenase-homologous genes in deep subseafloor sedimentary metagenomes.</title>
        <authorList>
            <person name="Kawai M."/>
            <person name="Futagami T."/>
            <person name="Toyoda A."/>
            <person name="Takaki Y."/>
            <person name="Nishi S."/>
            <person name="Hori S."/>
            <person name="Arai W."/>
            <person name="Tsubouchi T."/>
            <person name="Morono Y."/>
            <person name="Uchiyama I."/>
            <person name="Ito T."/>
            <person name="Fujiyama A."/>
            <person name="Inagaki F."/>
            <person name="Takami H."/>
        </authorList>
    </citation>
    <scope>NUCLEOTIDE SEQUENCE</scope>
    <source>
        <strain evidence="2">Expedition CK06-06</strain>
    </source>
</reference>
<proteinExistence type="predicted"/>
<dbReference type="AlphaFoldDB" id="X1VAJ2"/>
<feature type="transmembrane region" description="Helical" evidence="1">
    <location>
        <begin position="12"/>
        <end position="36"/>
    </location>
</feature>
<keyword evidence="1" id="KW-0812">Transmembrane</keyword>
<keyword evidence="1" id="KW-0472">Membrane</keyword>
<gene>
    <name evidence="2" type="ORF">S12H4_46034</name>
</gene>
<evidence type="ECO:0000256" key="1">
    <source>
        <dbReference type="SAM" id="Phobius"/>
    </source>
</evidence>
<feature type="non-terminal residue" evidence="2">
    <location>
        <position position="1"/>
    </location>
</feature>